<keyword evidence="3" id="KW-1185">Reference proteome</keyword>
<dbReference type="AlphaFoldDB" id="A0AAN9AA23"/>
<feature type="non-terminal residue" evidence="2">
    <location>
        <position position="70"/>
    </location>
</feature>
<name>A0AAN9AA23_HALRR</name>
<protein>
    <submittedName>
        <fullName evidence="2">Uncharacterized protein</fullName>
    </submittedName>
</protein>
<dbReference type="Proteomes" id="UP001381693">
    <property type="component" value="Unassembled WGS sequence"/>
</dbReference>
<feature type="region of interest" description="Disordered" evidence="1">
    <location>
        <begin position="1"/>
        <end position="28"/>
    </location>
</feature>
<sequence length="70" mass="7719">MVRQQRLDKSLQDADTQDLRTNLGRPSVCPLPVEMEEFGSPRAYRPSGNLLLSSSDVTVVQQTSSTANLL</sequence>
<dbReference type="EMBL" id="JAXCGZ010006292">
    <property type="protein sequence ID" value="KAK7079884.1"/>
    <property type="molecule type" value="Genomic_DNA"/>
</dbReference>
<evidence type="ECO:0000313" key="3">
    <source>
        <dbReference type="Proteomes" id="UP001381693"/>
    </source>
</evidence>
<evidence type="ECO:0000313" key="2">
    <source>
        <dbReference type="EMBL" id="KAK7079884.1"/>
    </source>
</evidence>
<organism evidence="2 3">
    <name type="scientific">Halocaridina rubra</name>
    <name type="common">Hawaiian red shrimp</name>
    <dbReference type="NCBI Taxonomy" id="373956"/>
    <lineage>
        <taxon>Eukaryota</taxon>
        <taxon>Metazoa</taxon>
        <taxon>Ecdysozoa</taxon>
        <taxon>Arthropoda</taxon>
        <taxon>Crustacea</taxon>
        <taxon>Multicrustacea</taxon>
        <taxon>Malacostraca</taxon>
        <taxon>Eumalacostraca</taxon>
        <taxon>Eucarida</taxon>
        <taxon>Decapoda</taxon>
        <taxon>Pleocyemata</taxon>
        <taxon>Caridea</taxon>
        <taxon>Atyoidea</taxon>
        <taxon>Atyidae</taxon>
        <taxon>Halocaridina</taxon>
    </lineage>
</organism>
<accession>A0AAN9AA23</accession>
<gene>
    <name evidence="2" type="ORF">SK128_027257</name>
</gene>
<proteinExistence type="predicted"/>
<feature type="compositionally biased region" description="Basic and acidic residues" evidence="1">
    <location>
        <begin position="1"/>
        <end position="12"/>
    </location>
</feature>
<evidence type="ECO:0000256" key="1">
    <source>
        <dbReference type="SAM" id="MobiDB-lite"/>
    </source>
</evidence>
<comment type="caution">
    <text evidence="2">The sequence shown here is derived from an EMBL/GenBank/DDBJ whole genome shotgun (WGS) entry which is preliminary data.</text>
</comment>
<reference evidence="2 3" key="1">
    <citation type="submission" date="2023-11" db="EMBL/GenBank/DDBJ databases">
        <title>Halocaridina rubra genome assembly.</title>
        <authorList>
            <person name="Smith C."/>
        </authorList>
    </citation>
    <scope>NUCLEOTIDE SEQUENCE [LARGE SCALE GENOMIC DNA]</scope>
    <source>
        <strain evidence="2">EP-1</strain>
        <tissue evidence="2">Whole</tissue>
    </source>
</reference>